<evidence type="ECO:0000313" key="1">
    <source>
        <dbReference type="EMBL" id="KAJ8979984.1"/>
    </source>
</evidence>
<dbReference type="Proteomes" id="UP001162164">
    <property type="component" value="Unassembled WGS sequence"/>
</dbReference>
<gene>
    <name evidence="1" type="ORF">NQ317_013733</name>
</gene>
<keyword evidence="2" id="KW-1185">Reference proteome</keyword>
<comment type="caution">
    <text evidence="1">The sequence shown here is derived from an EMBL/GenBank/DDBJ whole genome shotgun (WGS) entry which is preliminary data.</text>
</comment>
<reference evidence="1" key="1">
    <citation type="journal article" date="2023" name="Insect Mol. Biol.">
        <title>Genome sequencing provides insights into the evolution of gene families encoding plant cell wall-degrading enzymes in longhorned beetles.</title>
        <authorList>
            <person name="Shin N.R."/>
            <person name="Okamura Y."/>
            <person name="Kirsch R."/>
            <person name="Pauchet Y."/>
        </authorList>
    </citation>
    <scope>NUCLEOTIDE SEQUENCE</scope>
    <source>
        <strain evidence="1">MMC_N1</strain>
    </source>
</reference>
<dbReference type="EMBL" id="JAPWTJ010000298">
    <property type="protein sequence ID" value="KAJ8979984.1"/>
    <property type="molecule type" value="Genomic_DNA"/>
</dbReference>
<proteinExistence type="predicted"/>
<evidence type="ECO:0000313" key="2">
    <source>
        <dbReference type="Proteomes" id="UP001162164"/>
    </source>
</evidence>
<organism evidence="1 2">
    <name type="scientific">Molorchus minor</name>
    <dbReference type="NCBI Taxonomy" id="1323400"/>
    <lineage>
        <taxon>Eukaryota</taxon>
        <taxon>Metazoa</taxon>
        <taxon>Ecdysozoa</taxon>
        <taxon>Arthropoda</taxon>
        <taxon>Hexapoda</taxon>
        <taxon>Insecta</taxon>
        <taxon>Pterygota</taxon>
        <taxon>Neoptera</taxon>
        <taxon>Endopterygota</taxon>
        <taxon>Coleoptera</taxon>
        <taxon>Polyphaga</taxon>
        <taxon>Cucujiformia</taxon>
        <taxon>Chrysomeloidea</taxon>
        <taxon>Cerambycidae</taxon>
        <taxon>Lamiinae</taxon>
        <taxon>Monochamini</taxon>
        <taxon>Molorchus</taxon>
    </lineage>
</organism>
<protein>
    <submittedName>
        <fullName evidence="1">Uncharacterized protein</fullName>
    </submittedName>
</protein>
<sequence>MGGHKSLARRPPNGPIVHRYSFECVSQIFPAAVGIHQRQVNVQDYFYIWETNSNEFSHVALFASPCYVVNPALIF</sequence>
<name>A0ABQ9JNZ9_9CUCU</name>
<accession>A0ABQ9JNZ9</accession>